<dbReference type="InterPro" id="IPR011109">
    <property type="entry name" value="DNA_bind_recombinase_dom"/>
</dbReference>
<dbReference type="Pfam" id="PF00239">
    <property type="entry name" value="Resolvase"/>
    <property type="match status" value="1"/>
</dbReference>
<keyword evidence="1" id="KW-0175">Coiled coil</keyword>
<dbReference type="Pfam" id="PF07508">
    <property type="entry name" value="Recombinase"/>
    <property type="match status" value="1"/>
</dbReference>
<dbReference type="Gene3D" id="3.40.50.1390">
    <property type="entry name" value="Resolvase, N-terminal catalytic domain"/>
    <property type="match status" value="1"/>
</dbReference>
<evidence type="ECO:0000313" key="5">
    <source>
        <dbReference type="Proteomes" id="UP001597181"/>
    </source>
</evidence>
<dbReference type="EMBL" id="JBHTLY010000002">
    <property type="protein sequence ID" value="MFD1201574.1"/>
    <property type="molecule type" value="Genomic_DNA"/>
</dbReference>
<accession>A0ABW3TPS0</accession>
<gene>
    <name evidence="4" type="ORF">ACFQ3U_06680</name>
</gene>
<feature type="domain" description="Resolvase/invertase-type recombinase catalytic" evidence="2">
    <location>
        <begin position="3"/>
        <end position="155"/>
    </location>
</feature>
<dbReference type="Gene3D" id="3.90.1750.20">
    <property type="entry name" value="Putative Large Serine Recombinase, Chain B, Domain 2"/>
    <property type="match status" value="1"/>
</dbReference>
<dbReference type="PANTHER" id="PTHR30461:SF23">
    <property type="entry name" value="DNA RECOMBINASE-RELATED"/>
    <property type="match status" value="1"/>
</dbReference>
<dbReference type="InterPro" id="IPR050639">
    <property type="entry name" value="SSR_resolvase"/>
</dbReference>
<feature type="coiled-coil region" evidence="1">
    <location>
        <begin position="83"/>
        <end position="145"/>
    </location>
</feature>
<evidence type="ECO:0000313" key="4">
    <source>
        <dbReference type="EMBL" id="MFD1201574.1"/>
    </source>
</evidence>
<evidence type="ECO:0000259" key="3">
    <source>
        <dbReference type="PROSITE" id="PS51737"/>
    </source>
</evidence>
<proteinExistence type="predicted"/>
<dbReference type="Proteomes" id="UP001597181">
    <property type="component" value="Unassembled WGS sequence"/>
</dbReference>
<keyword evidence="5" id="KW-1185">Reference proteome</keyword>
<dbReference type="SMART" id="SM00857">
    <property type="entry name" value="Resolvase"/>
    <property type="match status" value="1"/>
</dbReference>
<name>A0ABW3TPS0_9MICO</name>
<dbReference type="PANTHER" id="PTHR30461">
    <property type="entry name" value="DNA-INVERTASE FROM LAMBDOID PROPHAGE"/>
    <property type="match status" value="1"/>
</dbReference>
<evidence type="ECO:0000259" key="2">
    <source>
        <dbReference type="PROSITE" id="PS51736"/>
    </source>
</evidence>
<dbReference type="CDD" id="cd00338">
    <property type="entry name" value="Ser_Recombinase"/>
    <property type="match status" value="1"/>
</dbReference>
<dbReference type="InterPro" id="IPR006119">
    <property type="entry name" value="Resolv_N"/>
</dbReference>
<comment type="caution">
    <text evidence="4">The sequence shown here is derived from an EMBL/GenBank/DDBJ whole genome shotgun (WGS) entry which is preliminary data.</text>
</comment>
<dbReference type="SUPFAM" id="SSF53041">
    <property type="entry name" value="Resolvase-like"/>
    <property type="match status" value="1"/>
</dbReference>
<feature type="domain" description="Recombinase" evidence="3">
    <location>
        <begin position="164"/>
        <end position="275"/>
    </location>
</feature>
<dbReference type="InterPro" id="IPR038109">
    <property type="entry name" value="DNA_bind_recomb_sf"/>
</dbReference>
<dbReference type="PROSITE" id="PS51736">
    <property type="entry name" value="RECOMBINASES_3"/>
    <property type="match status" value="1"/>
</dbReference>
<reference evidence="5" key="1">
    <citation type="journal article" date="2019" name="Int. J. Syst. Evol. Microbiol.">
        <title>The Global Catalogue of Microorganisms (GCM) 10K type strain sequencing project: providing services to taxonomists for standard genome sequencing and annotation.</title>
        <authorList>
            <consortium name="The Broad Institute Genomics Platform"/>
            <consortium name="The Broad Institute Genome Sequencing Center for Infectious Disease"/>
            <person name="Wu L."/>
            <person name="Ma J."/>
        </authorList>
    </citation>
    <scope>NUCLEOTIDE SEQUENCE [LARGE SCALE GENOMIC DNA]</scope>
    <source>
        <strain evidence="5">CCUG 50213</strain>
    </source>
</reference>
<protein>
    <submittedName>
        <fullName evidence="4">Recombinase family protein</fullName>
    </submittedName>
</protein>
<dbReference type="InterPro" id="IPR036162">
    <property type="entry name" value="Resolvase-like_N_sf"/>
</dbReference>
<evidence type="ECO:0000256" key="1">
    <source>
        <dbReference type="SAM" id="Coils"/>
    </source>
</evidence>
<dbReference type="RefSeq" id="WP_343957968.1">
    <property type="nucleotide sequence ID" value="NZ_BAAAKZ010000002.1"/>
</dbReference>
<organism evidence="4 5">
    <name type="scientific">Leucobacter albus</name>
    <dbReference type="NCBI Taxonomy" id="272210"/>
    <lineage>
        <taxon>Bacteria</taxon>
        <taxon>Bacillati</taxon>
        <taxon>Actinomycetota</taxon>
        <taxon>Actinomycetes</taxon>
        <taxon>Micrococcales</taxon>
        <taxon>Microbacteriaceae</taxon>
        <taxon>Leucobacter</taxon>
    </lineage>
</organism>
<sequence>MNNAAIYCRISRDAEGEGTGVARQEELCRELAARHGLTVVEVYTDNDIGASEKTDAKKVRHGFNKLVADTRAGLFQHIIAYSNSRLTRRIRELEDLIQLHDETRVEFRTVVSGDDDLSTSDGRMIARLKATVDAAESDRISERQKAAFRFKAMQGEPKITRQRAFGWEPDGITVREEEAARVRAAVEKIQRGSSITAIAREWERAGVLTAAGGSSWDWTTVRQVCIGWRSAGIRTYKREPLTDSAGELVRGTWEPLISLEDRALALAALEKRSRKKVREGRWKLTGLLWCGECAKPLYGQLSSGSRGIDTYACKSGDVSISALKLENVIQSALLSRMNTRMHEIAERAGLRESAAPIEWDQAEELEQVSTQIAELTEAYKAQELPGTVFIPLVQELEAKRTELRKAREEFYASQALEEYELTNSFEIWNKLGADVLLAPEIQYDTDGNEFKQVDEKREEKLLLMRSEIERVIVKKGLRGRANRNFDNFLERLEFHWNDQI</sequence>
<dbReference type="PROSITE" id="PS51737">
    <property type="entry name" value="RECOMBINASE_DNA_BIND"/>
    <property type="match status" value="1"/>
</dbReference>